<dbReference type="HOGENOM" id="CLU_059478_0_0_1"/>
<feature type="region of interest" description="Disordered" evidence="1">
    <location>
        <begin position="234"/>
        <end position="267"/>
    </location>
</feature>
<feature type="compositionally biased region" description="Basic and acidic residues" evidence="1">
    <location>
        <begin position="103"/>
        <end position="115"/>
    </location>
</feature>
<accession>K3WSA7</accession>
<dbReference type="EMBL" id="GL376617">
    <property type="status" value="NOT_ANNOTATED_CDS"/>
    <property type="molecule type" value="Genomic_DNA"/>
</dbReference>
<feature type="compositionally biased region" description="Basic and acidic residues" evidence="1">
    <location>
        <begin position="160"/>
        <end position="175"/>
    </location>
</feature>
<feature type="compositionally biased region" description="Polar residues" evidence="1">
    <location>
        <begin position="234"/>
        <end position="247"/>
    </location>
</feature>
<dbReference type="InterPro" id="IPR017956">
    <property type="entry name" value="AT_hook_DNA-bd_motif"/>
</dbReference>
<evidence type="ECO:0000313" key="3">
    <source>
        <dbReference type="Proteomes" id="UP000019132"/>
    </source>
</evidence>
<dbReference type="VEuPathDB" id="FungiDB:PYU1_G007835"/>
<feature type="compositionally biased region" description="Low complexity" evidence="1">
    <location>
        <begin position="254"/>
        <end position="267"/>
    </location>
</feature>
<dbReference type="eggNOG" id="ENOG502S0DS">
    <property type="taxonomic scope" value="Eukaryota"/>
</dbReference>
<feature type="compositionally biased region" description="Low complexity" evidence="1">
    <location>
        <begin position="14"/>
        <end position="61"/>
    </location>
</feature>
<dbReference type="InParanoid" id="K3WSA7"/>
<sequence>MPQSDSKRDHHADTANGAAAASQAAANATQAQAASTETQVNSPARSAASSSPTSHPTTAESLGVQGGDAFSNQVSPLALMGAPFALPSVGNDETPKRKRGRPPKKDVVARAKADAEKTLKQFPMWGYGMPMPLLPGFPGMLASGTLGALGDQVAQAQEETAAKDEDSDSGYDKTGRGRNGKGPAKKKTRGTGKPRGRPRTRPRPGEIIRRAKPAAIAPANYSVMYNYSLSNLAQKSSELSSDANSGATHDENRLAGLGASLLSGDHE</sequence>
<reference evidence="3" key="2">
    <citation type="submission" date="2010-04" db="EMBL/GenBank/DDBJ databases">
        <authorList>
            <person name="Buell R."/>
            <person name="Hamilton J."/>
            <person name="Hostetler J."/>
        </authorList>
    </citation>
    <scope>NUCLEOTIDE SEQUENCE [LARGE SCALE GENOMIC DNA]</scope>
    <source>
        <strain evidence="3">DAOM:BR144</strain>
    </source>
</reference>
<dbReference type="GO" id="GO:0003677">
    <property type="term" value="F:DNA binding"/>
    <property type="evidence" value="ECO:0007669"/>
    <property type="project" value="InterPro"/>
</dbReference>
<reference evidence="2" key="3">
    <citation type="submission" date="2015-02" db="UniProtKB">
        <authorList>
            <consortium name="EnsemblProtists"/>
        </authorList>
    </citation>
    <scope>IDENTIFICATION</scope>
    <source>
        <strain evidence="2">DAOM BR144</strain>
    </source>
</reference>
<protein>
    <submittedName>
        <fullName evidence="2">Uncharacterized protein</fullName>
    </submittedName>
</protein>
<feature type="region of interest" description="Disordered" evidence="1">
    <location>
        <begin position="1"/>
        <end position="71"/>
    </location>
</feature>
<reference evidence="3" key="1">
    <citation type="journal article" date="2010" name="Genome Biol.">
        <title>Genome sequence of the necrotrophic plant pathogen Pythium ultimum reveals original pathogenicity mechanisms and effector repertoire.</title>
        <authorList>
            <person name="Levesque C.A."/>
            <person name="Brouwer H."/>
            <person name="Cano L."/>
            <person name="Hamilton J.P."/>
            <person name="Holt C."/>
            <person name="Huitema E."/>
            <person name="Raffaele S."/>
            <person name="Robideau G.P."/>
            <person name="Thines M."/>
            <person name="Win J."/>
            <person name="Zerillo M.M."/>
            <person name="Beakes G.W."/>
            <person name="Boore J.L."/>
            <person name="Busam D."/>
            <person name="Dumas B."/>
            <person name="Ferriera S."/>
            <person name="Fuerstenberg S.I."/>
            <person name="Gachon C.M."/>
            <person name="Gaulin E."/>
            <person name="Govers F."/>
            <person name="Grenville-Briggs L."/>
            <person name="Horner N."/>
            <person name="Hostetler J."/>
            <person name="Jiang R.H."/>
            <person name="Johnson J."/>
            <person name="Krajaejun T."/>
            <person name="Lin H."/>
            <person name="Meijer H.J."/>
            <person name="Moore B."/>
            <person name="Morris P."/>
            <person name="Phuntmart V."/>
            <person name="Puiu D."/>
            <person name="Shetty J."/>
            <person name="Stajich J.E."/>
            <person name="Tripathy S."/>
            <person name="Wawra S."/>
            <person name="van West P."/>
            <person name="Whitty B.R."/>
            <person name="Coutinho P.M."/>
            <person name="Henrissat B."/>
            <person name="Martin F."/>
            <person name="Thomas P.D."/>
            <person name="Tyler B.M."/>
            <person name="De Vries R.P."/>
            <person name="Kamoun S."/>
            <person name="Yandell M."/>
            <person name="Tisserat N."/>
            <person name="Buell C.R."/>
        </authorList>
    </citation>
    <scope>NUCLEOTIDE SEQUENCE</scope>
    <source>
        <strain evidence="3">DAOM:BR144</strain>
    </source>
</reference>
<dbReference type="EnsemblProtists" id="PYU1_T007851">
    <property type="protein sequence ID" value="PYU1_T007851"/>
    <property type="gene ID" value="PYU1_G007835"/>
</dbReference>
<proteinExistence type="predicted"/>
<evidence type="ECO:0000313" key="2">
    <source>
        <dbReference type="EnsemblProtists" id="PYU1_T007851"/>
    </source>
</evidence>
<keyword evidence="3" id="KW-1185">Reference proteome</keyword>
<dbReference type="AlphaFoldDB" id="K3WSA7"/>
<feature type="region of interest" description="Disordered" evidence="1">
    <location>
        <begin position="151"/>
        <end position="213"/>
    </location>
</feature>
<feature type="compositionally biased region" description="Basic residues" evidence="1">
    <location>
        <begin position="176"/>
        <end position="202"/>
    </location>
</feature>
<dbReference type="OMA" id="HADTANG"/>
<name>K3WSA7_GLOUD</name>
<organism evidence="2 3">
    <name type="scientific">Globisporangium ultimum (strain ATCC 200006 / CBS 805.95 / DAOM BR144)</name>
    <name type="common">Pythium ultimum</name>
    <dbReference type="NCBI Taxonomy" id="431595"/>
    <lineage>
        <taxon>Eukaryota</taxon>
        <taxon>Sar</taxon>
        <taxon>Stramenopiles</taxon>
        <taxon>Oomycota</taxon>
        <taxon>Peronosporomycetes</taxon>
        <taxon>Pythiales</taxon>
        <taxon>Pythiaceae</taxon>
        <taxon>Globisporangium</taxon>
    </lineage>
</organism>
<feature type="region of interest" description="Disordered" evidence="1">
    <location>
        <begin position="83"/>
        <end position="115"/>
    </location>
</feature>
<dbReference type="PRINTS" id="PR00929">
    <property type="entry name" value="ATHOOK"/>
</dbReference>
<feature type="compositionally biased region" description="Basic and acidic residues" evidence="1">
    <location>
        <begin position="1"/>
        <end position="13"/>
    </location>
</feature>
<evidence type="ECO:0000256" key="1">
    <source>
        <dbReference type="SAM" id="MobiDB-lite"/>
    </source>
</evidence>
<dbReference type="Proteomes" id="UP000019132">
    <property type="component" value="Unassembled WGS sequence"/>
</dbReference>